<name>E9G2C6_DAPPU</name>
<accession>E9G2C6</accession>
<dbReference type="HOGENOM" id="CLU_1788813_0_0_1"/>
<reference evidence="1 2" key="1">
    <citation type="journal article" date="2011" name="Science">
        <title>The ecoresponsive genome of Daphnia pulex.</title>
        <authorList>
            <person name="Colbourne J.K."/>
            <person name="Pfrender M.E."/>
            <person name="Gilbert D."/>
            <person name="Thomas W.K."/>
            <person name="Tucker A."/>
            <person name="Oakley T.H."/>
            <person name="Tokishita S."/>
            <person name="Aerts A."/>
            <person name="Arnold G.J."/>
            <person name="Basu M.K."/>
            <person name="Bauer D.J."/>
            <person name="Caceres C.E."/>
            <person name="Carmel L."/>
            <person name="Casola C."/>
            <person name="Choi J.H."/>
            <person name="Detter J.C."/>
            <person name="Dong Q."/>
            <person name="Dusheyko S."/>
            <person name="Eads B.D."/>
            <person name="Frohlich T."/>
            <person name="Geiler-Samerotte K.A."/>
            <person name="Gerlach D."/>
            <person name="Hatcher P."/>
            <person name="Jogdeo S."/>
            <person name="Krijgsveld J."/>
            <person name="Kriventseva E.V."/>
            <person name="Kultz D."/>
            <person name="Laforsch C."/>
            <person name="Lindquist E."/>
            <person name="Lopez J."/>
            <person name="Manak J.R."/>
            <person name="Muller J."/>
            <person name="Pangilinan J."/>
            <person name="Patwardhan R.P."/>
            <person name="Pitluck S."/>
            <person name="Pritham E.J."/>
            <person name="Rechtsteiner A."/>
            <person name="Rho M."/>
            <person name="Rogozin I.B."/>
            <person name="Sakarya O."/>
            <person name="Salamov A."/>
            <person name="Schaack S."/>
            <person name="Shapiro H."/>
            <person name="Shiga Y."/>
            <person name="Skalitzky C."/>
            <person name="Smith Z."/>
            <person name="Souvorov A."/>
            <person name="Sung W."/>
            <person name="Tang Z."/>
            <person name="Tsuchiya D."/>
            <person name="Tu H."/>
            <person name="Vos H."/>
            <person name="Wang M."/>
            <person name="Wolf Y.I."/>
            <person name="Yamagata H."/>
            <person name="Yamada T."/>
            <person name="Ye Y."/>
            <person name="Shaw J.R."/>
            <person name="Andrews J."/>
            <person name="Crease T.J."/>
            <person name="Tang H."/>
            <person name="Lucas S.M."/>
            <person name="Robertson H.M."/>
            <person name="Bork P."/>
            <person name="Koonin E.V."/>
            <person name="Zdobnov E.M."/>
            <person name="Grigoriev I.V."/>
            <person name="Lynch M."/>
            <person name="Boore J.L."/>
        </authorList>
    </citation>
    <scope>NUCLEOTIDE SEQUENCE [LARGE SCALE GENOMIC DNA]</scope>
</reference>
<sequence>MPDSDIDYPQKLSGSNTCTTINQRAAGRRVLFFSALSTATYDSTPTGAFHCCCDGERSAAAAAQYYRLYMFESQKAESILRGLGLLSQRGPGPRSLILTNPRYVKRFDGHRPKSFESAAEKEVKKVEEKKIAFCGSIDRYTLVRL</sequence>
<keyword evidence="2" id="KW-1185">Reference proteome</keyword>
<dbReference type="EMBL" id="GL732530">
    <property type="protein sequence ID" value="EFX86226.1"/>
    <property type="molecule type" value="Genomic_DNA"/>
</dbReference>
<evidence type="ECO:0000313" key="2">
    <source>
        <dbReference type="Proteomes" id="UP000000305"/>
    </source>
</evidence>
<gene>
    <name evidence="1" type="ORF">DAPPUDRAFT_236949</name>
</gene>
<organism evidence="1 2">
    <name type="scientific">Daphnia pulex</name>
    <name type="common">Water flea</name>
    <dbReference type="NCBI Taxonomy" id="6669"/>
    <lineage>
        <taxon>Eukaryota</taxon>
        <taxon>Metazoa</taxon>
        <taxon>Ecdysozoa</taxon>
        <taxon>Arthropoda</taxon>
        <taxon>Crustacea</taxon>
        <taxon>Branchiopoda</taxon>
        <taxon>Diplostraca</taxon>
        <taxon>Cladocera</taxon>
        <taxon>Anomopoda</taxon>
        <taxon>Daphniidae</taxon>
        <taxon>Daphnia</taxon>
    </lineage>
</organism>
<dbReference type="InParanoid" id="E9G2C6"/>
<dbReference type="AlphaFoldDB" id="E9G2C6"/>
<dbReference type="KEGG" id="dpx:DAPPUDRAFT_236949"/>
<dbReference type="Proteomes" id="UP000000305">
    <property type="component" value="Unassembled WGS sequence"/>
</dbReference>
<protein>
    <submittedName>
        <fullName evidence="1">Uncharacterized protein</fullName>
    </submittedName>
</protein>
<proteinExistence type="predicted"/>
<evidence type="ECO:0000313" key="1">
    <source>
        <dbReference type="EMBL" id="EFX86226.1"/>
    </source>
</evidence>